<dbReference type="InterPro" id="IPR058525">
    <property type="entry name" value="DUF8212"/>
</dbReference>
<dbReference type="STRING" id="5601.A0A0D2FJZ8"/>
<dbReference type="Proteomes" id="UP000054266">
    <property type="component" value="Unassembled WGS sequence"/>
</dbReference>
<evidence type="ECO:0000259" key="2">
    <source>
        <dbReference type="Pfam" id="PF26640"/>
    </source>
</evidence>
<keyword evidence="4" id="KW-1185">Reference proteome</keyword>
<dbReference type="InterPro" id="IPR010730">
    <property type="entry name" value="HET"/>
</dbReference>
<evidence type="ECO:0000313" key="4">
    <source>
        <dbReference type="Proteomes" id="UP000054266"/>
    </source>
</evidence>
<dbReference type="HOGENOM" id="CLU_000288_138_11_1"/>
<feature type="domain" description="Heterokaryon incompatibility" evidence="1">
    <location>
        <begin position="22"/>
        <end position="106"/>
    </location>
</feature>
<dbReference type="PANTHER" id="PTHR10622:SF10">
    <property type="entry name" value="HET DOMAIN-CONTAINING PROTEIN"/>
    <property type="match status" value="1"/>
</dbReference>
<evidence type="ECO:0000313" key="3">
    <source>
        <dbReference type="EMBL" id="KIW67055.1"/>
    </source>
</evidence>
<reference evidence="3 4" key="1">
    <citation type="submission" date="2015-01" db="EMBL/GenBank/DDBJ databases">
        <title>The Genome Sequence of Capronia semiimmersa CBS27337.</title>
        <authorList>
            <consortium name="The Broad Institute Genomics Platform"/>
            <person name="Cuomo C."/>
            <person name="de Hoog S."/>
            <person name="Gorbushina A."/>
            <person name="Stielow B."/>
            <person name="Teixiera M."/>
            <person name="Abouelleil A."/>
            <person name="Chapman S.B."/>
            <person name="Priest M."/>
            <person name="Young S.K."/>
            <person name="Wortman J."/>
            <person name="Nusbaum C."/>
            <person name="Birren B."/>
        </authorList>
    </citation>
    <scope>NUCLEOTIDE SEQUENCE [LARGE SCALE GENOMIC DNA]</scope>
    <source>
        <strain evidence="3 4">CBS 27337</strain>
    </source>
</reference>
<dbReference type="EMBL" id="KN846959">
    <property type="protein sequence ID" value="KIW67055.1"/>
    <property type="molecule type" value="Genomic_DNA"/>
</dbReference>
<protein>
    <submittedName>
        <fullName evidence="3">Uncharacterized protein</fullName>
    </submittedName>
</protein>
<dbReference type="Pfam" id="PF26640">
    <property type="entry name" value="DUF8212"/>
    <property type="match status" value="1"/>
</dbReference>
<evidence type="ECO:0000259" key="1">
    <source>
        <dbReference type="Pfam" id="PF06985"/>
    </source>
</evidence>
<organism evidence="3 4">
    <name type="scientific">Phialophora macrospora</name>
    <dbReference type="NCBI Taxonomy" id="1851006"/>
    <lineage>
        <taxon>Eukaryota</taxon>
        <taxon>Fungi</taxon>
        <taxon>Dikarya</taxon>
        <taxon>Ascomycota</taxon>
        <taxon>Pezizomycotina</taxon>
        <taxon>Eurotiomycetes</taxon>
        <taxon>Chaetothyriomycetidae</taxon>
        <taxon>Chaetothyriales</taxon>
        <taxon>Herpotrichiellaceae</taxon>
        <taxon>Phialophora</taxon>
    </lineage>
</organism>
<dbReference type="PANTHER" id="PTHR10622">
    <property type="entry name" value="HET DOMAIN-CONTAINING PROTEIN"/>
    <property type="match status" value="1"/>
</dbReference>
<name>A0A0D2FJZ8_9EURO</name>
<sequence>MWLLDTTTLKLCHFASEPPHPYAILSHTWTEEEVSFDEIGTPESKQKRGYKKVEGFCALARADGFSYAWVDTCCIDKSSSAELSEAINSMFRWYSKAHVCYAYLEDVSLLKSLTPHGFARSRWFKRGWTLQELIAPMTVVFYDRSWSYIGTKASLLDKIADITAISHEALIDPRSSREESVAERMSWAANRETTRTEDMAYCLMGIFDVNMPLLYGEGLKAFRRLQMQIMAESGDMSIFAWCLPHPDRHALQPPASLGPSPCGVLATSPKDFSKNREDPTIVWNGIFKASSGSILSLTNLGLSISLPLLRLNGSTVAVLNCQRDGKWVGIHVRHNPVTACYHRHRLTEMVLVDEDIQLEQPRQIYLSVREQCTDIEVKPMMMISVADTTNSAHSYNIMRFRGFDNHNLVASDDGDILGARWWRIDGTRWAMFLLQNSCGDSFSLLFGDDRGRIWSHGVPRDLTEHACRDGLSLWEEVQLYLGDLKSAWRYFNDRRCYSRDNSYHLQVVIKSWSSLYDHELRDYEVKVEQISSDQHCIPRSSCSLHRSRKRKERGT</sequence>
<feature type="domain" description="DUF8212" evidence="2">
    <location>
        <begin position="220"/>
        <end position="311"/>
    </location>
</feature>
<accession>A0A0D2FJZ8</accession>
<gene>
    <name evidence="3" type="ORF">PV04_06332</name>
</gene>
<dbReference type="Pfam" id="PF06985">
    <property type="entry name" value="HET"/>
    <property type="match status" value="1"/>
</dbReference>
<proteinExistence type="predicted"/>
<dbReference type="AlphaFoldDB" id="A0A0D2FJZ8"/>